<dbReference type="Gene3D" id="1.10.150.130">
    <property type="match status" value="1"/>
</dbReference>
<keyword evidence="4" id="KW-0233">DNA recombination</keyword>
<protein>
    <submittedName>
        <fullName evidence="8">Integron integrase</fullName>
    </submittedName>
</protein>
<accession>A0A1M6CPS8</accession>
<dbReference type="AlphaFoldDB" id="A0A1M6CPS8"/>
<feature type="domain" description="Core-binding (CB)" evidence="7">
    <location>
        <begin position="2"/>
        <end position="85"/>
    </location>
</feature>
<dbReference type="InterPro" id="IPR011010">
    <property type="entry name" value="DNA_brk_join_enz"/>
</dbReference>
<keyword evidence="2" id="KW-0229">DNA integration</keyword>
<organism evidence="8 9">
    <name type="scientific">Tangfeifania diversioriginum</name>
    <dbReference type="NCBI Taxonomy" id="1168035"/>
    <lineage>
        <taxon>Bacteria</taxon>
        <taxon>Pseudomonadati</taxon>
        <taxon>Bacteroidota</taxon>
        <taxon>Bacteroidia</taxon>
        <taxon>Marinilabiliales</taxon>
        <taxon>Prolixibacteraceae</taxon>
        <taxon>Tangfeifania</taxon>
    </lineage>
</organism>
<evidence type="ECO:0000256" key="5">
    <source>
        <dbReference type="PROSITE-ProRule" id="PRU01248"/>
    </source>
</evidence>
<evidence type="ECO:0000313" key="8">
    <source>
        <dbReference type="EMBL" id="SHI63012.1"/>
    </source>
</evidence>
<dbReference type="PROSITE" id="PS51898">
    <property type="entry name" value="TYR_RECOMBINASE"/>
    <property type="match status" value="1"/>
</dbReference>
<comment type="similarity">
    <text evidence="1">Belongs to the 'phage' integrase family.</text>
</comment>
<name>A0A1M6CPS8_9BACT</name>
<sequence length="320" mass="37430">MVNKSDIMNRVENVIRDKQYSNKTETAYTDWIYRFITFTDRAHPKNMGEKEIKNFIHFLAVDKGVSESTQNQALNAISFFYRDILQISLKNSELVSVNFRKKLPLVLERDEVQKILDQLNGEKKLMVSLLYGSGLRLMECLNLRIRDIDFKLNKLIIRDVNEITERKTILPHILKSALNRQVEKAKIKFEENSTIKEFSGAPVPENCKRKYPNAFKKCDWQFIFPSVKLRENPHANSLVQHHKHESYLQKAIKNAVEKSEIGRNVSCNTLRHSFAAHLLEDGYDVRAVQELMGHKNVRTTMKYNQLLNRNRLNVHSPLDF</sequence>
<dbReference type="Proteomes" id="UP000184050">
    <property type="component" value="Unassembled WGS sequence"/>
</dbReference>
<dbReference type="GO" id="GO:0003677">
    <property type="term" value="F:DNA binding"/>
    <property type="evidence" value="ECO:0007669"/>
    <property type="project" value="UniProtKB-UniRule"/>
</dbReference>
<dbReference type="RefSeq" id="WP_073165713.1">
    <property type="nucleotide sequence ID" value="NZ_FQZE01000004.1"/>
</dbReference>
<gene>
    <name evidence="8" type="ORF">SAMN05444280_10449</name>
</gene>
<keyword evidence="9" id="KW-1185">Reference proteome</keyword>
<dbReference type="Pfam" id="PF00589">
    <property type="entry name" value="Phage_integrase"/>
    <property type="match status" value="1"/>
</dbReference>
<dbReference type="InterPro" id="IPR010998">
    <property type="entry name" value="Integrase_recombinase_N"/>
</dbReference>
<dbReference type="GO" id="GO:0006310">
    <property type="term" value="P:DNA recombination"/>
    <property type="evidence" value="ECO:0007669"/>
    <property type="project" value="UniProtKB-KW"/>
</dbReference>
<dbReference type="Pfam" id="PF13495">
    <property type="entry name" value="Phage_int_SAM_4"/>
    <property type="match status" value="1"/>
</dbReference>
<dbReference type="InterPro" id="IPR044068">
    <property type="entry name" value="CB"/>
</dbReference>
<keyword evidence="3 5" id="KW-0238">DNA-binding</keyword>
<evidence type="ECO:0000259" key="7">
    <source>
        <dbReference type="PROSITE" id="PS51900"/>
    </source>
</evidence>
<evidence type="ECO:0000256" key="2">
    <source>
        <dbReference type="ARBA" id="ARBA00022908"/>
    </source>
</evidence>
<evidence type="ECO:0000313" key="9">
    <source>
        <dbReference type="Proteomes" id="UP000184050"/>
    </source>
</evidence>
<dbReference type="InterPro" id="IPR004107">
    <property type="entry name" value="Integrase_SAM-like_N"/>
</dbReference>
<reference evidence="8 9" key="1">
    <citation type="submission" date="2016-11" db="EMBL/GenBank/DDBJ databases">
        <authorList>
            <person name="Jaros S."/>
            <person name="Januszkiewicz K."/>
            <person name="Wedrychowicz H."/>
        </authorList>
    </citation>
    <scope>NUCLEOTIDE SEQUENCE [LARGE SCALE GENOMIC DNA]</scope>
    <source>
        <strain evidence="8 9">DSM 27063</strain>
    </source>
</reference>
<evidence type="ECO:0000256" key="4">
    <source>
        <dbReference type="ARBA" id="ARBA00023172"/>
    </source>
</evidence>
<dbReference type="OrthoDB" id="1123114at2"/>
<evidence type="ECO:0000259" key="6">
    <source>
        <dbReference type="PROSITE" id="PS51898"/>
    </source>
</evidence>
<proteinExistence type="inferred from homology"/>
<dbReference type="NCBIfam" id="TIGR02249">
    <property type="entry name" value="integrase_gron"/>
    <property type="match status" value="1"/>
</dbReference>
<dbReference type="Gene3D" id="1.10.443.10">
    <property type="entry name" value="Intergrase catalytic core"/>
    <property type="match status" value="1"/>
</dbReference>
<dbReference type="SUPFAM" id="SSF56349">
    <property type="entry name" value="DNA breaking-rejoining enzymes"/>
    <property type="match status" value="1"/>
</dbReference>
<evidence type="ECO:0000256" key="3">
    <source>
        <dbReference type="ARBA" id="ARBA00023125"/>
    </source>
</evidence>
<dbReference type="InterPro" id="IPR002104">
    <property type="entry name" value="Integrase_catalytic"/>
</dbReference>
<dbReference type="PROSITE" id="PS51900">
    <property type="entry name" value="CB"/>
    <property type="match status" value="1"/>
</dbReference>
<evidence type="ECO:0000256" key="1">
    <source>
        <dbReference type="ARBA" id="ARBA00008857"/>
    </source>
</evidence>
<dbReference type="InterPro" id="IPR011946">
    <property type="entry name" value="Integrase_integron-type"/>
</dbReference>
<dbReference type="EMBL" id="FQZE01000004">
    <property type="protein sequence ID" value="SHI63012.1"/>
    <property type="molecule type" value="Genomic_DNA"/>
</dbReference>
<feature type="domain" description="Tyr recombinase" evidence="6">
    <location>
        <begin position="102"/>
        <end position="316"/>
    </location>
</feature>
<dbReference type="InterPro" id="IPR050090">
    <property type="entry name" value="Tyrosine_recombinase_XerCD"/>
</dbReference>
<dbReference type="PANTHER" id="PTHR30349:SF64">
    <property type="entry name" value="PROPHAGE INTEGRASE INTD-RELATED"/>
    <property type="match status" value="1"/>
</dbReference>
<dbReference type="InterPro" id="IPR013762">
    <property type="entry name" value="Integrase-like_cat_sf"/>
</dbReference>
<dbReference type="GO" id="GO:0015074">
    <property type="term" value="P:DNA integration"/>
    <property type="evidence" value="ECO:0007669"/>
    <property type="project" value="UniProtKB-KW"/>
</dbReference>
<dbReference type="PANTHER" id="PTHR30349">
    <property type="entry name" value="PHAGE INTEGRASE-RELATED"/>
    <property type="match status" value="1"/>
</dbReference>